<name>A0A1G2CHW5_9BACT</name>
<keyword evidence="1" id="KW-0378">Hydrolase</keyword>
<dbReference type="PANTHER" id="PTHR21340">
    <property type="entry name" value="DIADENOSINE 5,5-P1,P4-TETRAPHOSPHATE PYROPHOSPHOHYDROLASE MUTT"/>
    <property type="match status" value="1"/>
</dbReference>
<sequence length="234" mass="26727">MSIGSEIHPVQAAILRVLHYTPEARFSELNTGNISSDHFTFHVKKLLELGLIEKSGERYRLTPAGKEFTNRFDTDTEKIVLERQAKIGALVICTREENGQAQYLAQQRLKQPFYGFHGFITGKVKWGEQVLETAARELREEAGLAAKLTLVGVEHKMDYSPAGDLLEDKYFFLFRGEEPEGTLTEKFEGGRNFWTSKEEILKLPDLFDDVSAMLEAVGQDKFVFHERKYTVAKY</sequence>
<dbReference type="GO" id="GO:0006754">
    <property type="term" value="P:ATP biosynthetic process"/>
    <property type="evidence" value="ECO:0007669"/>
    <property type="project" value="TreeGrafter"/>
</dbReference>
<evidence type="ECO:0000313" key="3">
    <source>
        <dbReference type="EMBL" id="OGZ00817.1"/>
    </source>
</evidence>
<dbReference type="InterPro" id="IPR036388">
    <property type="entry name" value="WH-like_DNA-bd_sf"/>
</dbReference>
<gene>
    <name evidence="3" type="ORF">A3A43_02355</name>
</gene>
<dbReference type="Gene3D" id="1.10.10.10">
    <property type="entry name" value="Winged helix-like DNA-binding domain superfamily/Winged helix DNA-binding domain"/>
    <property type="match status" value="1"/>
</dbReference>
<dbReference type="InterPro" id="IPR036390">
    <property type="entry name" value="WH_DNA-bd_sf"/>
</dbReference>
<protein>
    <recommendedName>
        <fullName evidence="2">Nudix hydrolase domain-containing protein</fullName>
    </recommendedName>
</protein>
<dbReference type="PROSITE" id="PS51462">
    <property type="entry name" value="NUDIX"/>
    <property type="match status" value="1"/>
</dbReference>
<dbReference type="SUPFAM" id="SSF46785">
    <property type="entry name" value="Winged helix' DNA-binding domain"/>
    <property type="match status" value="1"/>
</dbReference>
<dbReference type="Gene3D" id="3.90.79.10">
    <property type="entry name" value="Nucleoside Triphosphate Pyrophosphohydrolase"/>
    <property type="match status" value="1"/>
</dbReference>
<dbReference type="InterPro" id="IPR000086">
    <property type="entry name" value="NUDIX_hydrolase_dom"/>
</dbReference>
<evidence type="ECO:0000256" key="1">
    <source>
        <dbReference type="ARBA" id="ARBA00022801"/>
    </source>
</evidence>
<dbReference type="EMBL" id="MHLC01000026">
    <property type="protein sequence ID" value="OGZ00817.1"/>
    <property type="molecule type" value="Genomic_DNA"/>
</dbReference>
<evidence type="ECO:0000313" key="4">
    <source>
        <dbReference type="Proteomes" id="UP000178495"/>
    </source>
</evidence>
<reference evidence="3 4" key="1">
    <citation type="journal article" date="2016" name="Nat. Commun.">
        <title>Thousands of microbial genomes shed light on interconnected biogeochemical processes in an aquifer system.</title>
        <authorList>
            <person name="Anantharaman K."/>
            <person name="Brown C.T."/>
            <person name="Hug L.A."/>
            <person name="Sharon I."/>
            <person name="Castelle C.J."/>
            <person name="Probst A.J."/>
            <person name="Thomas B.C."/>
            <person name="Singh A."/>
            <person name="Wilkins M.J."/>
            <person name="Karaoz U."/>
            <person name="Brodie E.L."/>
            <person name="Williams K.H."/>
            <person name="Hubbard S.S."/>
            <person name="Banfield J.F."/>
        </authorList>
    </citation>
    <scope>NUCLEOTIDE SEQUENCE [LARGE SCALE GENOMIC DNA]</scope>
</reference>
<dbReference type="InterPro" id="IPR020084">
    <property type="entry name" value="NUDIX_hydrolase_CS"/>
</dbReference>
<dbReference type="GO" id="GO:0004081">
    <property type="term" value="F:bis(5'-nucleosyl)-tetraphosphatase (asymmetrical) activity"/>
    <property type="evidence" value="ECO:0007669"/>
    <property type="project" value="TreeGrafter"/>
</dbReference>
<dbReference type="AlphaFoldDB" id="A0A1G2CHW5"/>
<dbReference type="Pfam" id="PF00293">
    <property type="entry name" value="NUDIX"/>
    <property type="match status" value="1"/>
</dbReference>
<dbReference type="PANTHER" id="PTHR21340:SF0">
    <property type="entry name" value="BIS(5'-NUCLEOSYL)-TETRAPHOSPHATASE [ASYMMETRICAL]"/>
    <property type="match status" value="1"/>
</dbReference>
<dbReference type="GO" id="GO:0006167">
    <property type="term" value="P:AMP biosynthetic process"/>
    <property type="evidence" value="ECO:0007669"/>
    <property type="project" value="TreeGrafter"/>
</dbReference>
<evidence type="ECO:0000259" key="2">
    <source>
        <dbReference type="PROSITE" id="PS51462"/>
    </source>
</evidence>
<dbReference type="InterPro" id="IPR051325">
    <property type="entry name" value="Nudix_hydrolase_domain"/>
</dbReference>
<accession>A0A1G2CHW5</accession>
<dbReference type="InterPro" id="IPR015797">
    <property type="entry name" value="NUDIX_hydrolase-like_dom_sf"/>
</dbReference>
<dbReference type="STRING" id="1798652.A3A43_02355"/>
<organism evidence="3 4">
    <name type="scientific">Candidatus Liptonbacteria bacterium RIFCSPLOWO2_01_FULL_56_20</name>
    <dbReference type="NCBI Taxonomy" id="1798652"/>
    <lineage>
        <taxon>Bacteria</taxon>
        <taxon>Candidatus Liptoniibacteriota</taxon>
    </lineage>
</organism>
<dbReference type="Proteomes" id="UP000178495">
    <property type="component" value="Unassembled WGS sequence"/>
</dbReference>
<dbReference type="SUPFAM" id="SSF55811">
    <property type="entry name" value="Nudix"/>
    <property type="match status" value="1"/>
</dbReference>
<dbReference type="CDD" id="cd02883">
    <property type="entry name" value="NUDIX_Hydrolase"/>
    <property type="match status" value="1"/>
</dbReference>
<feature type="domain" description="Nudix hydrolase" evidence="2">
    <location>
        <begin position="82"/>
        <end position="217"/>
    </location>
</feature>
<proteinExistence type="predicted"/>
<comment type="caution">
    <text evidence="3">The sequence shown here is derived from an EMBL/GenBank/DDBJ whole genome shotgun (WGS) entry which is preliminary data.</text>
</comment>
<dbReference type="PROSITE" id="PS00893">
    <property type="entry name" value="NUDIX_BOX"/>
    <property type="match status" value="1"/>
</dbReference>